<dbReference type="GeneID" id="19955315"/>
<sequence>MLCDDCKKNSVTVFRPKAGGLALCANCRKRRKAEGTTASAAAGARPAVAGPASVAPLPLTLIAAPVTFVAIAPTTLASAPSLTSMNASTKSPMDSDAVAPHPPMSSDIEMLLAEIYRLRTRTTE</sequence>
<reference evidence="2 3" key="1">
    <citation type="submission" date="2012-04" db="EMBL/GenBank/DDBJ databases">
        <title>The Genome Sequence of Saprolegnia declina VS20.</title>
        <authorList>
            <consortium name="The Broad Institute Genome Sequencing Platform"/>
            <person name="Russ C."/>
            <person name="Nusbaum C."/>
            <person name="Tyler B."/>
            <person name="van West P."/>
            <person name="Dieguez-Uribeondo J."/>
            <person name="de Bruijn I."/>
            <person name="Tripathy S."/>
            <person name="Jiang R."/>
            <person name="Young S.K."/>
            <person name="Zeng Q."/>
            <person name="Gargeya S."/>
            <person name="Fitzgerald M."/>
            <person name="Haas B."/>
            <person name="Abouelleil A."/>
            <person name="Alvarado L."/>
            <person name="Arachchi H.M."/>
            <person name="Berlin A."/>
            <person name="Chapman S.B."/>
            <person name="Goldberg J."/>
            <person name="Griggs A."/>
            <person name="Gujja S."/>
            <person name="Hansen M."/>
            <person name="Howarth C."/>
            <person name="Imamovic A."/>
            <person name="Larimer J."/>
            <person name="McCowen C."/>
            <person name="Montmayeur A."/>
            <person name="Murphy C."/>
            <person name="Neiman D."/>
            <person name="Pearson M."/>
            <person name="Priest M."/>
            <person name="Roberts A."/>
            <person name="Saif S."/>
            <person name="Shea T."/>
            <person name="Sisk P."/>
            <person name="Sykes S."/>
            <person name="Wortman J."/>
            <person name="Nusbaum C."/>
            <person name="Birren B."/>
        </authorList>
    </citation>
    <scope>NUCLEOTIDE SEQUENCE [LARGE SCALE GENOMIC DNA]</scope>
    <source>
        <strain evidence="2 3">VS20</strain>
    </source>
</reference>
<feature type="region of interest" description="Disordered" evidence="1">
    <location>
        <begin position="82"/>
        <end position="104"/>
    </location>
</feature>
<organism evidence="2 3">
    <name type="scientific">Saprolegnia diclina (strain VS20)</name>
    <dbReference type="NCBI Taxonomy" id="1156394"/>
    <lineage>
        <taxon>Eukaryota</taxon>
        <taxon>Sar</taxon>
        <taxon>Stramenopiles</taxon>
        <taxon>Oomycota</taxon>
        <taxon>Saprolegniomycetes</taxon>
        <taxon>Saprolegniales</taxon>
        <taxon>Saprolegniaceae</taxon>
        <taxon>Saprolegnia</taxon>
    </lineage>
</organism>
<evidence type="ECO:0000313" key="3">
    <source>
        <dbReference type="Proteomes" id="UP000030762"/>
    </source>
</evidence>
<dbReference type="InParanoid" id="T0R635"/>
<proteinExistence type="predicted"/>
<dbReference type="RefSeq" id="XP_008618948.1">
    <property type="nucleotide sequence ID" value="XM_008620726.1"/>
</dbReference>
<dbReference type="Proteomes" id="UP000030762">
    <property type="component" value="Unassembled WGS sequence"/>
</dbReference>
<gene>
    <name evidence="2" type="ORF">SDRG_14588</name>
</gene>
<dbReference type="EMBL" id="JH767206">
    <property type="protein sequence ID" value="EQC27528.1"/>
    <property type="molecule type" value="Genomic_DNA"/>
</dbReference>
<dbReference type="OMA" id="HEQVCNQ"/>
<evidence type="ECO:0000313" key="2">
    <source>
        <dbReference type="EMBL" id="EQC27528.1"/>
    </source>
</evidence>
<dbReference type="AlphaFoldDB" id="T0R635"/>
<dbReference type="VEuPathDB" id="FungiDB:SDRG_14588"/>
<evidence type="ECO:0000256" key="1">
    <source>
        <dbReference type="SAM" id="MobiDB-lite"/>
    </source>
</evidence>
<name>T0R635_SAPDV</name>
<protein>
    <submittedName>
        <fullName evidence="2">Uncharacterized protein</fullName>
    </submittedName>
</protein>
<feature type="compositionally biased region" description="Polar residues" evidence="1">
    <location>
        <begin position="82"/>
        <end position="92"/>
    </location>
</feature>
<accession>T0R635</accession>
<keyword evidence="3" id="KW-1185">Reference proteome</keyword>